<dbReference type="EMBL" id="JAHKSW010000028">
    <property type="protein sequence ID" value="KAG7314970.1"/>
    <property type="molecule type" value="Genomic_DNA"/>
</dbReference>
<name>A0A9D3N5P0_9TELE</name>
<dbReference type="AlphaFoldDB" id="A0A9D3N5P0"/>
<sequence length="75" mass="8100">MLKVSQVMEQGIGSSWDLSGNRGGLQGGKNLQTTTKTEAAVCSQINVCVFCMDSSVLLECLCAEERQDSDWLISV</sequence>
<comment type="caution">
    <text evidence="1">The sequence shown here is derived from an EMBL/GenBank/DDBJ whole genome shotgun (WGS) entry which is preliminary data.</text>
</comment>
<protein>
    <submittedName>
        <fullName evidence="1">Uncharacterized protein</fullName>
    </submittedName>
</protein>
<evidence type="ECO:0000313" key="2">
    <source>
        <dbReference type="Proteomes" id="UP000824219"/>
    </source>
</evidence>
<proteinExistence type="predicted"/>
<dbReference type="Proteomes" id="UP000824219">
    <property type="component" value="Linkage Group LG28"/>
</dbReference>
<gene>
    <name evidence="1" type="ORF">KOW79_022273</name>
</gene>
<reference evidence="1 2" key="1">
    <citation type="submission" date="2021-06" db="EMBL/GenBank/DDBJ databases">
        <title>Chromosome-level genome assembly of the red-tail catfish (Hemibagrus wyckioides).</title>
        <authorList>
            <person name="Shao F."/>
        </authorList>
    </citation>
    <scope>NUCLEOTIDE SEQUENCE [LARGE SCALE GENOMIC DNA]</scope>
    <source>
        <strain evidence="1">EC202008001</strain>
        <tissue evidence="1">Blood</tissue>
    </source>
</reference>
<organism evidence="1 2">
    <name type="scientific">Hemibagrus wyckioides</name>
    <dbReference type="NCBI Taxonomy" id="337641"/>
    <lineage>
        <taxon>Eukaryota</taxon>
        <taxon>Metazoa</taxon>
        <taxon>Chordata</taxon>
        <taxon>Craniata</taxon>
        <taxon>Vertebrata</taxon>
        <taxon>Euteleostomi</taxon>
        <taxon>Actinopterygii</taxon>
        <taxon>Neopterygii</taxon>
        <taxon>Teleostei</taxon>
        <taxon>Ostariophysi</taxon>
        <taxon>Siluriformes</taxon>
        <taxon>Bagridae</taxon>
        <taxon>Hemibagrus</taxon>
    </lineage>
</organism>
<evidence type="ECO:0000313" key="1">
    <source>
        <dbReference type="EMBL" id="KAG7314970.1"/>
    </source>
</evidence>
<accession>A0A9D3N5P0</accession>
<keyword evidence="2" id="KW-1185">Reference proteome</keyword>